<name>A0ABR3J625_9AGAR</name>
<evidence type="ECO:0000259" key="1">
    <source>
        <dbReference type="Pfam" id="PF13460"/>
    </source>
</evidence>
<dbReference type="InterPro" id="IPR051783">
    <property type="entry name" value="NAD(P)-dependent_oxidoreduct"/>
</dbReference>
<dbReference type="Gene3D" id="3.40.50.720">
    <property type="entry name" value="NAD(P)-binding Rossmann-like Domain"/>
    <property type="match status" value="1"/>
</dbReference>
<feature type="domain" description="NAD(P)-binding" evidence="1">
    <location>
        <begin position="8"/>
        <end position="80"/>
    </location>
</feature>
<reference evidence="3" key="1">
    <citation type="submission" date="2024-06" db="EMBL/GenBank/DDBJ databases">
        <title>Multi-omics analyses provide insights into the biosynthesis of the anticancer antibiotic pleurotin in Hohenbuehelia grisea.</title>
        <authorList>
            <person name="Weaver J.A."/>
            <person name="Alberti F."/>
        </authorList>
    </citation>
    <scope>NUCLEOTIDE SEQUENCE [LARGE SCALE GENOMIC DNA]</scope>
    <source>
        <strain evidence="3">T-177</strain>
    </source>
</reference>
<gene>
    <name evidence="2" type="ORF">HGRIS_007382</name>
</gene>
<dbReference type="Proteomes" id="UP001556367">
    <property type="component" value="Unassembled WGS sequence"/>
</dbReference>
<evidence type="ECO:0000313" key="3">
    <source>
        <dbReference type="Proteomes" id="UP001556367"/>
    </source>
</evidence>
<dbReference type="PANTHER" id="PTHR48079">
    <property type="entry name" value="PROTEIN YEEZ"/>
    <property type="match status" value="1"/>
</dbReference>
<proteinExistence type="predicted"/>
<dbReference type="InterPro" id="IPR036291">
    <property type="entry name" value="NAD(P)-bd_dom_sf"/>
</dbReference>
<keyword evidence="3" id="KW-1185">Reference proteome</keyword>
<organism evidence="2 3">
    <name type="scientific">Hohenbuehelia grisea</name>
    <dbReference type="NCBI Taxonomy" id="104357"/>
    <lineage>
        <taxon>Eukaryota</taxon>
        <taxon>Fungi</taxon>
        <taxon>Dikarya</taxon>
        <taxon>Basidiomycota</taxon>
        <taxon>Agaricomycotina</taxon>
        <taxon>Agaricomycetes</taxon>
        <taxon>Agaricomycetidae</taxon>
        <taxon>Agaricales</taxon>
        <taxon>Pleurotineae</taxon>
        <taxon>Pleurotaceae</taxon>
        <taxon>Hohenbuehelia</taxon>
    </lineage>
</organism>
<protein>
    <recommendedName>
        <fullName evidence="1">NAD(P)-binding domain-containing protein</fullName>
    </recommendedName>
</protein>
<dbReference type="PANTHER" id="PTHR48079:SF6">
    <property type="entry name" value="NAD(P)-BINDING DOMAIN-CONTAINING PROTEIN-RELATED"/>
    <property type="match status" value="1"/>
</dbReference>
<dbReference type="InterPro" id="IPR016040">
    <property type="entry name" value="NAD(P)-bd_dom"/>
</dbReference>
<dbReference type="Pfam" id="PF13460">
    <property type="entry name" value="NAD_binding_10"/>
    <property type="match status" value="1"/>
</dbReference>
<sequence length="347" mass="37488">MANVFFIGATGHIGSAVIESLYSQLPGCTITALVRSEEKGALLKETFPNIKTVVGDLDSADLIEKSAKDASIVINTAPDPTHTAAVDAVKRGLSTRPEKGFYIHTSGAASIWNTPDGSKSTGKIWSDVEHIKDIINLPTASLHVTEDNFVRALGDTMNVAIISPTLVYGLSPSKVHPTPITIPDLIRSMKVVNGGFTISAGKNILGFVHVKDLAQIYVSLAVDAAKGASGSNKELWGQEAYYYAQSEETEFDAFMRALVPVIKQHGAITSDHIQPINVGKALESIGERPDMDLKAWNEHIAMMYGTDMRCRSDRAAKLLNWTPKGPKLTDTLAEVTDVFFKRGIATH</sequence>
<dbReference type="SUPFAM" id="SSF51735">
    <property type="entry name" value="NAD(P)-binding Rossmann-fold domains"/>
    <property type="match status" value="1"/>
</dbReference>
<accession>A0ABR3J625</accession>
<comment type="caution">
    <text evidence="2">The sequence shown here is derived from an EMBL/GenBank/DDBJ whole genome shotgun (WGS) entry which is preliminary data.</text>
</comment>
<dbReference type="EMBL" id="JASNQZ010000011">
    <property type="protein sequence ID" value="KAL0950590.1"/>
    <property type="molecule type" value="Genomic_DNA"/>
</dbReference>
<evidence type="ECO:0000313" key="2">
    <source>
        <dbReference type="EMBL" id="KAL0950590.1"/>
    </source>
</evidence>